<comment type="caution">
    <text evidence="1">The sequence shown here is derived from an EMBL/GenBank/DDBJ whole genome shotgun (WGS) entry which is preliminary data.</text>
</comment>
<keyword evidence="2" id="KW-1185">Reference proteome</keyword>
<evidence type="ECO:0000313" key="1">
    <source>
        <dbReference type="EMBL" id="GME50601.1"/>
    </source>
</evidence>
<dbReference type="EMBL" id="BSXG01000166">
    <property type="protein sequence ID" value="GME50601.1"/>
    <property type="molecule type" value="Genomic_DNA"/>
</dbReference>
<evidence type="ECO:0000313" key="2">
    <source>
        <dbReference type="Proteomes" id="UP001165186"/>
    </source>
</evidence>
<name>A0ACB5SPD5_9PEZI</name>
<keyword evidence="1" id="KW-0378">Hydrolase</keyword>
<sequence>MEYVEQQARRNGILVPLISNDMIPLGNWAPGTGQGEADIYAHDSYPFYDGCANPTNWSDPTPLIALDYTYQNHLQQSPSTPYSVLEFQGGAPDPWGGVGLDKCAALIGPEFQRVFQKELIGRSIKILNIYMTYGGTNWGNMGHPEGYTSYDHGAMIAEDRSITREKYSEAKLQAHFLQASPAYLTAIPENKTHAYVDTEQILITPIGNHPTRFYLVRHTDWTSWNPTPYRLTVPTSAGNLTVPQLGGTLTLNGRDSKIHVTDYDVGGTNLIYSSAEIFTWKKYEGRTVLLLYGGEGELHEFALPSSAGNCTAEGEGVTIHSKGSMTVVQWQVEPTRRVVHLGNGLEVYLLWRNDAYNYWVLDLPAPEPIGNYYSSTKTSVIVKAGYLLRSAVFSGGALHLTGDTNSTTELEIISGIPPDCSAVTLNSEALSTVSLGVGRLQTSVQYNAPTVRLPDLHSLDWKYVDSLPEISTTYDDSNWIECVLLKSNNPRNLTTPASLYAGDYGFHAGSLIYRGHFVPSESEKQFNLTTQGGDAFGHSLWINQTFLQSFAGDASSTNHTQSFNLSGLQVGQPYVLTLVMDHMGLNMNSFIHSETMKEPRGILDYSLSGQPQSDITWKMTGNLGGEDYVDIVRGPLNEGAISPFEGMAVAGIGFYSATFDLDLPASGYDIPLSLVFTEGKTTEGTLANFRCQIYVNGYQYGKYINNLGPQTSFPVPEGILNYNGRNTLAITLWNLDDAGVGLVDLQLVSTQVIQSGYKKPSQAPQPVWMEREGAF</sequence>
<dbReference type="Proteomes" id="UP001165186">
    <property type="component" value="Unassembled WGS sequence"/>
</dbReference>
<protein>
    <submittedName>
        <fullName evidence="1">Glycosyl hydrolase family 35</fullName>
    </submittedName>
</protein>
<proteinExistence type="predicted"/>
<accession>A0ACB5SPD5</accession>
<organism evidence="1 2">
    <name type="scientific">Neofusicoccum parvum</name>
    <dbReference type="NCBI Taxonomy" id="310453"/>
    <lineage>
        <taxon>Eukaryota</taxon>
        <taxon>Fungi</taxon>
        <taxon>Dikarya</taxon>
        <taxon>Ascomycota</taxon>
        <taxon>Pezizomycotina</taxon>
        <taxon>Dothideomycetes</taxon>
        <taxon>Dothideomycetes incertae sedis</taxon>
        <taxon>Botryosphaeriales</taxon>
        <taxon>Botryosphaeriaceae</taxon>
        <taxon>Neofusicoccum</taxon>
    </lineage>
</organism>
<reference evidence="1" key="1">
    <citation type="submission" date="2024-09" db="EMBL/GenBank/DDBJ databases">
        <title>Draft Genome Sequences of Neofusicoccum parvum.</title>
        <authorList>
            <person name="Ashida A."/>
            <person name="Camagna M."/>
            <person name="Tanaka A."/>
            <person name="Takemoto D."/>
        </authorList>
    </citation>
    <scope>NUCLEOTIDE SEQUENCE</scope>
    <source>
        <strain evidence="1">PPO83</strain>
    </source>
</reference>
<gene>
    <name evidence="1" type="primary">g6624</name>
    <name evidence="1" type="ORF">NpPPO83_00006624</name>
</gene>